<dbReference type="AlphaFoldDB" id="A0AAD8Y3P1"/>
<feature type="region of interest" description="Disordered" evidence="1">
    <location>
        <begin position="406"/>
        <end position="513"/>
    </location>
</feature>
<feature type="region of interest" description="Disordered" evidence="1">
    <location>
        <begin position="1"/>
        <end position="28"/>
    </location>
</feature>
<reference evidence="2" key="1">
    <citation type="submission" date="2023-06" db="EMBL/GenBank/DDBJ databases">
        <title>Survivors Of The Sea: Transcriptome response of Skeletonema marinoi to long-term dormancy.</title>
        <authorList>
            <person name="Pinder M.I.M."/>
            <person name="Kourtchenko O."/>
            <person name="Robertson E.K."/>
            <person name="Larsson T."/>
            <person name="Maumus F."/>
            <person name="Osuna-Cruz C.M."/>
            <person name="Vancaester E."/>
            <person name="Stenow R."/>
            <person name="Vandepoele K."/>
            <person name="Ploug H."/>
            <person name="Bruchert V."/>
            <person name="Godhe A."/>
            <person name="Topel M."/>
        </authorList>
    </citation>
    <scope>NUCLEOTIDE SEQUENCE</scope>
    <source>
        <strain evidence="2">R05AC</strain>
    </source>
</reference>
<organism evidence="2 3">
    <name type="scientific">Skeletonema marinoi</name>
    <dbReference type="NCBI Taxonomy" id="267567"/>
    <lineage>
        <taxon>Eukaryota</taxon>
        <taxon>Sar</taxon>
        <taxon>Stramenopiles</taxon>
        <taxon>Ochrophyta</taxon>
        <taxon>Bacillariophyta</taxon>
        <taxon>Coscinodiscophyceae</taxon>
        <taxon>Thalassiosirophycidae</taxon>
        <taxon>Thalassiosirales</taxon>
        <taxon>Skeletonemataceae</taxon>
        <taxon>Skeletonema</taxon>
        <taxon>Skeletonema marinoi-dohrnii complex</taxon>
    </lineage>
</organism>
<name>A0AAD8Y3P1_9STRA</name>
<feature type="compositionally biased region" description="Low complexity" evidence="1">
    <location>
        <begin position="593"/>
        <end position="605"/>
    </location>
</feature>
<feature type="compositionally biased region" description="Basic and acidic residues" evidence="1">
    <location>
        <begin position="418"/>
        <end position="432"/>
    </location>
</feature>
<feature type="compositionally biased region" description="Polar residues" evidence="1">
    <location>
        <begin position="489"/>
        <end position="513"/>
    </location>
</feature>
<feature type="region of interest" description="Disordered" evidence="1">
    <location>
        <begin position="592"/>
        <end position="713"/>
    </location>
</feature>
<feature type="compositionally biased region" description="Polar residues" evidence="1">
    <location>
        <begin position="7"/>
        <end position="17"/>
    </location>
</feature>
<keyword evidence="3" id="KW-1185">Reference proteome</keyword>
<feature type="compositionally biased region" description="Low complexity" evidence="1">
    <location>
        <begin position="277"/>
        <end position="292"/>
    </location>
</feature>
<evidence type="ECO:0000313" key="3">
    <source>
        <dbReference type="Proteomes" id="UP001224775"/>
    </source>
</evidence>
<evidence type="ECO:0000256" key="1">
    <source>
        <dbReference type="SAM" id="MobiDB-lite"/>
    </source>
</evidence>
<gene>
    <name evidence="2" type="ORF">QTG54_010880</name>
</gene>
<dbReference type="Proteomes" id="UP001224775">
    <property type="component" value="Unassembled WGS sequence"/>
</dbReference>
<accession>A0AAD8Y3P1</accession>
<feature type="compositionally biased region" description="Polar residues" evidence="1">
    <location>
        <begin position="436"/>
        <end position="476"/>
    </location>
</feature>
<feature type="compositionally biased region" description="Basic and acidic residues" evidence="1">
    <location>
        <begin position="639"/>
        <end position="664"/>
    </location>
</feature>
<feature type="region of interest" description="Disordered" evidence="1">
    <location>
        <begin position="268"/>
        <end position="294"/>
    </location>
</feature>
<feature type="compositionally biased region" description="Low complexity" evidence="1">
    <location>
        <begin position="616"/>
        <end position="629"/>
    </location>
</feature>
<evidence type="ECO:0000313" key="2">
    <source>
        <dbReference type="EMBL" id="KAK1738211.1"/>
    </source>
</evidence>
<comment type="caution">
    <text evidence="2">The sequence shown here is derived from an EMBL/GenBank/DDBJ whole genome shotgun (WGS) entry which is preliminary data.</text>
</comment>
<protein>
    <submittedName>
        <fullName evidence="2">Uncharacterized protein</fullName>
    </submittedName>
</protein>
<feature type="compositionally biased region" description="Basic and acidic residues" evidence="1">
    <location>
        <begin position="701"/>
        <end position="713"/>
    </location>
</feature>
<proteinExistence type="predicted"/>
<sequence length="713" mass="78929">MDDGTKKNNSFRLNGSPSVGGGNITNNVSAPDIMSRSFEQSLLDQNMSIEQPRVTQMLLEFNKKHNQQQQSGSYEGEPNGGDMLNYQGMRQHQPPTMEMNGNRASLQQHYQQTNSEQFVMPPTFGNNSDNHYNFHRQSSFQPEKIQMLPLRGQQEQGRQQNLTRSLPNNIPHEHNNGGLLRSSNTRPFSQSMPQFQGDLSLEALRANVHRQKMEVEHLEKQVAYTSSSAFRPTTSFFPRQQQGLMKRMPALSSKPLFHREDPLGFCRDVSMDGYGGDSSSSKKNPSASAPPSVNWQLQQHLQHPEQTTTFPNNNLLDQVSMQGAMTTALPPPSMDSSQTKRRRLNSDQMLHMFLSDVIIESPSEIAGKKMLALAPTTTFTATDDGVDSALPHPPLVNNMTADQEMAMNSSPMPQGDDQASKQQDDNDSDVNKKPKQVTTDAAPNDATTRGTSQPIITPSTATISELTAEIRSQSQAMMPRDQKKEERATSPSNETQDSSSETIQNKSTTTPNTATGLAKIASVMEASQTSQQNIHDWDKQFGLKRAHSKTMRESCRSRKKVLDFLKGEIKTRTASVLSALFTSVECPTQWEHSTSAEAAADSSTTNQWQGGDLDQRSPSPSPSQSSGASDDPDMGATEQVKDDKDDELERMFRRASLECVERNMGEGASLLQRERQTSSGSSSSSDKSVADTLIPMMPQSKDADRVEYHARCA</sequence>
<dbReference type="EMBL" id="JATAAI010000021">
    <property type="protein sequence ID" value="KAK1738211.1"/>
    <property type="molecule type" value="Genomic_DNA"/>
</dbReference>
<feature type="compositionally biased region" description="Low complexity" evidence="1">
    <location>
        <begin position="678"/>
        <end position="687"/>
    </location>
</feature>